<feature type="transmembrane region" description="Helical" evidence="1">
    <location>
        <begin position="34"/>
        <end position="56"/>
    </location>
</feature>
<sequence>MQLMISRALCDHCSAFLEHESGRKNRVEISGYKAGGIMPAVWYVWSVIGNIIGLYLT</sequence>
<proteinExistence type="predicted"/>
<dbReference type="EMBL" id="FLQZ01000018">
    <property type="protein sequence ID" value="SBT12202.1"/>
    <property type="molecule type" value="Genomic_DNA"/>
</dbReference>
<keyword evidence="1" id="KW-0812">Transmembrane</keyword>
<dbReference type="Proteomes" id="UP000092819">
    <property type="component" value="Unassembled WGS sequence"/>
</dbReference>
<evidence type="ECO:0000256" key="1">
    <source>
        <dbReference type="SAM" id="Phobius"/>
    </source>
</evidence>
<keyword evidence="1" id="KW-1133">Transmembrane helix</keyword>
<gene>
    <name evidence="2" type="ORF">VCE7224_00944</name>
</gene>
<protein>
    <submittedName>
        <fullName evidence="2">Uncharacterized protein</fullName>
    </submittedName>
</protein>
<reference evidence="3" key="1">
    <citation type="submission" date="2016-06" db="EMBL/GenBank/DDBJ databases">
        <authorList>
            <person name="Rodrigo-Torres L."/>
            <person name="Arahal D.R."/>
        </authorList>
    </citation>
    <scope>NUCLEOTIDE SEQUENCE [LARGE SCALE GENOMIC DNA]</scope>
    <source>
        <strain evidence="3">CECT 7224</strain>
    </source>
</reference>
<dbReference type="AlphaFoldDB" id="A0A1C3JAK4"/>
<keyword evidence="1" id="KW-0472">Membrane</keyword>
<keyword evidence="3" id="KW-1185">Reference proteome</keyword>
<organism evidence="2 3">
    <name type="scientific">Vibrio celticus</name>
    <dbReference type="NCBI Taxonomy" id="446372"/>
    <lineage>
        <taxon>Bacteria</taxon>
        <taxon>Pseudomonadati</taxon>
        <taxon>Pseudomonadota</taxon>
        <taxon>Gammaproteobacteria</taxon>
        <taxon>Vibrionales</taxon>
        <taxon>Vibrionaceae</taxon>
        <taxon>Vibrio</taxon>
    </lineage>
</organism>
<name>A0A1C3JAK4_9VIBR</name>
<evidence type="ECO:0000313" key="3">
    <source>
        <dbReference type="Proteomes" id="UP000092819"/>
    </source>
</evidence>
<evidence type="ECO:0000313" key="2">
    <source>
        <dbReference type="EMBL" id="SBT12202.1"/>
    </source>
</evidence>
<accession>A0A1C3JAK4</accession>